<evidence type="ECO:0000313" key="8">
    <source>
        <dbReference type="EMBL" id="KAA0019517.1"/>
    </source>
</evidence>
<dbReference type="InterPro" id="IPR044068">
    <property type="entry name" value="CB"/>
</dbReference>
<keyword evidence="3 5" id="KW-0238">DNA-binding</keyword>
<dbReference type="PANTHER" id="PTHR30349:SF41">
    <property type="entry name" value="INTEGRASE_RECOMBINASE PROTEIN MJ0367-RELATED"/>
    <property type="match status" value="1"/>
</dbReference>
<dbReference type="GO" id="GO:0015074">
    <property type="term" value="P:DNA integration"/>
    <property type="evidence" value="ECO:0007669"/>
    <property type="project" value="UniProtKB-KW"/>
</dbReference>
<dbReference type="Gene3D" id="1.10.150.130">
    <property type="match status" value="1"/>
</dbReference>
<dbReference type="InterPro" id="IPR010998">
    <property type="entry name" value="Integrase_recombinase_N"/>
</dbReference>
<dbReference type="GO" id="GO:0003677">
    <property type="term" value="F:DNA binding"/>
    <property type="evidence" value="ECO:0007669"/>
    <property type="project" value="UniProtKB-UniRule"/>
</dbReference>
<keyword evidence="2" id="KW-0229">DNA integration</keyword>
<evidence type="ECO:0000259" key="6">
    <source>
        <dbReference type="PROSITE" id="PS51898"/>
    </source>
</evidence>
<dbReference type="InterPro" id="IPR002104">
    <property type="entry name" value="Integrase_catalytic"/>
</dbReference>
<dbReference type="Gene3D" id="1.10.443.10">
    <property type="entry name" value="Intergrase catalytic core"/>
    <property type="match status" value="1"/>
</dbReference>
<keyword evidence="4" id="KW-0233">DNA recombination</keyword>
<accession>A0A640WGN3</accession>
<gene>
    <name evidence="8" type="ORF">F0A16_03990</name>
</gene>
<dbReference type="PANTHER" id="PTHR30349">
    <property type="entry name" value="PHAGE INTEGRASE-RELATED"/>
    <property type="match status" value="1"/>
</dbReference>
<evidence type="ECO:0000256" key="3">
    <source>
        <dbReference type="ARBA" id="ARBA00023125"/>
    </source>
</evidence>
<dbReference type="PROSITE" id="PS51900">
    <property type="entry name" value="CB"/>
    <property type="match status" value="1"/>
</dbReference>
<protein>
    <submittedName>
        <fullName evidence="8">Site-specific integrase</fullName>
    </submittedName>
</protein>
<dbReference type="InterPro" id="IPR050090">
    <property type="entry name" value="Tyrosine_recombinase_XerCD"/>
</dbReference>
<proteinExistence type="inferred from homology"/>
<dbReference type="EMBL" id="VTPX01000002">
    <property type="protein sequence ID" value="KAA0019517.1"/>
    <property type="molecule type" value="Genomic_DNA"/>
</dbReference>
<comment type="caution">
    <text evidence="8">The sequence shown here is derived from an EMBL/GenBank/DDBJ whole genome shotgun (WGS) entry which is preliminary data.</text>
</comment>
<evidence type="ECO:0000256" key="1">
    <source>
        <dbReference type="ARBA" id="ARBA00008857"/>
    </source>
</evidence>
<evidence type="ECO:0000256" key="5">
    <source>
        <dbReference type="PROSITE-ProRule" id="PRU01248"/>
    </source>
</evidence>
<dbReference type="PROSITE" id="PS51898">
    <property type="entry name" value="TYR_RECOMBINASE"/>
    <property type="match status" value="1"/>
</dbReference>
<feature type="domain" description="Tyr recombinase" evidence="6">
    <location>
        <begin position="111"/>
        <end position="312"/>
    </location>
</feature>
<dbReference type="InterPro" id="IPR011010">
    <property type="entry name" value="DNA_brk_join_enz"/>
</dbReference>
<feature type="domain" description="Core-binding (CB)" evidence="7">
    <location>
        <begin position="4"/>
        <end position="89"/>
    </location>
</feature>
<dbReference type="GO" id="GO:0006310">
    <property type="term" value="P:DNA recombination"/>
    <property type="evidence" value="ECO:0007669"/>
    <property type="project" value="UniProtKB-KW"/>
</dbReference>
<sequence>MNDVSFSELLSQYATYKYLRPKTIETYMGVVRVFRHYVGPDTLPSMITVDVVVNWRSRIIRSKSNPKGIAESSWNNYARHMKALFKFGIEYNLIAVENNPFDKVSVRQPKKPKKSLRPDQIMYAREVLSLARTYEAKFQERSKLYPSWFWQAVMETFYYTGIRLNQLLHITAGDINLKKKSFRASAEGSKTNAETTLPIPDELFPYLQKLLVAAHNSGFKREDQLFNVNRFSSRHHRIGMDTYQVERFFQALSGLTGSRISPHRFRHYLGTTLMSSPSRNIHLTQQILNHTDLRSTMEYVHPDLEEMRKALNQRVG</sequence>
<dbReference type="Pfam" id="PF00589">
    <property type="entry name" value="Phage_integrase"/>
    <property type="match status" value="1"/>
</dbReference>
<evidence type="ECO:0000256" key="2">
    <source>
        <dbReference type="ARBA" id="ARBA00022908"/>
    </source>
</evidence>
<comment type="similarity">
    <text evidence="1">Belongs to the 'phage' integrase family.</text>
</comment>
<dbReference type="SUPFAM" id="SSF56349">
    <property type="entry name" value="DNA breaking-rejoining enzymes"/>
    <property type="match status" value="1"/>
</dbReference>
<evidence type="ECO:0000259" key="7">
    <source>
        <dbReference type="PROSITE" id="PS51900"/>
    </source>
</evidence>
<evidence type="ECO:0000256" key="4">
    <source>
        <dbReference type="ARBA" id="ARBA00023172"/>
    </source>
</evidence>
<dbReference type="CDD" id="cd00397">
    <property type="entry name" value="DNA_BRE_C"/>
    <property type="match status" value="1"/>
</dbReference>
<evidence type="ECO:0000313" key="9">
    <source>
        <dbReference type="Proteomes" id="UP000466024"/>
    </source>
</evidence>
<dbReference type="Proteomes" id="UP000466024">
    <property type="component" value="Unassembled WGS sequence"/>
</dbReference>
<dbReference type="AlphaFoldDB" id="A0A640WGN3"/>
<reference evidence="8 9" key="1">
    <citation type="submission" date="2019-08" db="EMBL/GenBank/DDBJ databases">
        <title>Bioinformatics analysis of the strain L3 and L5.</title>
        <authorList>
            <person name="Li X."/>
        </authorList>
    </citation>
    <scope>NUCLEOTIDE SEQUENCE [LARGE SCALE GENOMIC DNA]</scope>
    <source>
        <strain evidence="8 9">L3</strain>
    </source>
</reference>
<keyword evidence="9" id="KW-1185">Reference proteome</keyword>
<dbReference type="InterPro" id="IPR013762">
    <property type="entry name" value="Integrase-like_cat_sf"/>
</dbReference>
<dbReference type="RefSeq" id="WP_149434121.1">
    <property type="nucleotide sequence ID" value="NZ_VTPX01000002.1"/>
</dbReference>
<organism evidence="8 9">
    <name type="scientific">Salinicola corii</name>
    <dbReference type="NCBI Taxonomy" id="2606937"/>
    <lineage>
        <taxon>Bacteria</taxon>
        <taxon>Pseudomonadati</taxon>
        <taxon>Pseudomonadota</taxon>
        <taxon>Gammaproteobacteria</taxon>
        <taxon>Oceanospirillales</taxon>
        <taxon>Halomonadaceae</taxon>
        <taxon>Salinicola</taxon>
    </lineage>
</organism>
<name>A0A640WGN3_9GAMM</name>